<dbReference type="AlphaFoldDB" id="B1HTH0"/>
<dbReference type="HOGENOM" id="CLU_3100507_0_0_9"/>
<evidence type="ECO:0000313" key="2">
    <source>
        <dbReference type="Proteomes" id="UP000002164"/>
    </source>
</evidence>
<name>B1HTH0_LYSSC</name>
<sequence length="51" mass="5830">MKADQEDLQAFLNTNIRGNSIFAVTTKHELVAYFSMMTIPICKEMVVSMNF</sequence>
<gene>
    <name evidence="1" type="ordered locus">Bsph_3690</name>
</gene>
<dbReference type="Proteomes" id="UP000002164">
    <property type="component" value="Chromosome"/>
</dbReference>
<dbReference type="EnsemblBacteria" id="ACA41174">
    <property type="protein sequence ID" value="ACA41174"/>
    <property type="gene ID" value="Bsph_3690"/>
</dbReference>
<dbReference type="KEGG" id="lsp:Bsph_3690"/>
<evidence type="ECO:0000313" key="1">
    <source>
        <dbReference type="EMBL" id="ACA41174.1"/>
    </source>
</evidence>
<organism evidence="1 2">
    <name type="scientific">Lysinibacillus sphaericus (strain C3-41)</name>
    <dbReference type="NCBI Taxonomy" id="444177"/>
    <lineage>
        <taxon>Bacteria</taxon>
        <taxon>Bacillati</taxon>
        <taxon>Bacillota</taxon>
        <taxon>Bacilli</taxon>
        <taxon>Bacillales</taxon>
        <taxon>Bacillaceae</taxon>
        <taxon>Lysinibacillus</taxon>
    </lineage>
</organism>
<reference evidence="1 2" key="1">
    <citation type="journal article" date="2008" name="J. Bacteriol.">
        <title>Complete genome sequence of the mosquitocidal bacterium Bacillus sphaericus C3-41 and comparison with those of closely related Bacillus species.</title>
        <authorList>
            <person name="Hu X."/>
            <person name="Fan W."/>
            <person name="Han B."/>
            <person name="Liu H."/>
            <person name="Zheng D."/>
            <person name="Li Q."/>
            <person name="Dong W."/>
            <person name="Yan J."/>
            <person name="Gao M."/>
            <person name="Berry C."/>
            <person name="Yuan Z."/>
        </authorList>
    </citation>
    <scope>NUCLEOTIDE SEQUENCE [LARGE SCALE GENOMIC DNA]</scope>
    <source>
        <strain evidence="1 2">C3-41</strain>
    </source>
</reference>
<protein>
    <submittedName>
        <fullName evidence="1">Uncharacterized protein</fullName>
    </submittedName>
</protein>
<accession>B1HTH0</accession>
<dbReference type="EMBL" id="CP000817">
    <property type="protein sequence ID" value="ACA41174.1"/>
    <property type="molecule type" value="Genomic_DNA"/>
</dbReference>
<proteinExistence type="predicted"/>